<sequence>MERKGHHVISSFFSNGRIFEFKNPQIPPFSIPISFIYSSSLNRISLSIRVHISLSFPYSSLSIRIHPFFSRNPTMGDYSSSTLSSATQQQRGNLVCYCSVDSPLVTAWTDENPGRRFYGCGRYFQRRKCKFFRRFDPEVPDRQKKIIRGLLKKNDALRKKERTHVSIIVILGVLLLLSFVVMCIKFAN</sequence>
<feature type="domain" description="GRF-type" evidence="6">
    <location>
        <begin position="96"/>
        <end position="138"/>
    </location>
</feature>
<keyword evidence="2 4" id="KW-0863">Zinc-finger</keyword>
<comment type="caution">
    <text evidence="7">The sequence shown here is derived from an EMBL/GenBank/DDBJ whole genome shotgun (WGS) entry which is preliminary data.</text>
</comment>
<keyword evidence="3" id="KW-0862">Zinc</keyword>
<accession>A0A396JQ73</accession>
<keyword evidence="5" id="KW-0472">Membrane</keyword>
<evidence type="ECO:0000313" key="8">
    <source>
        <dbReference type="Proteomes" id="UP000265566"/>
    </source>
</evidence>
<evidence type="ECO:0000256" key="5">
    <source>
        <dbReference type="SAM" id="Phobius"/>
    </source>
</evidence>
<organism evidence="7 8">
    <name type="scientific">Medicago truncatula</name>
    <name type="common">Barrel medic</name>
    <name type="synonym">Medicago tribuloides</name>
    <dbReference type="NCBI Taxonomy" id="3880"/>
    <lineage>
        <taxon>Eukaryota</taxon>
        <taxon>Viridiplantae</taxon>
        <taxon>Streptophyta</taxon>
        <taxon>Embryophyta</taxon>
        <taxon>Tracheophyta</taxon>
        <taxon>Spermatophyta</taxon>
        <taxon>Magnoliopsida</taxon>
        <taxon>eudicotyledons</taxon>
        <taxon>Gunneridae</taxon>
        <taxon>Pentapetalae</taxon>
        <taxon>rosids</taxon>
        <taxon>fabids</taxon>
        <taxon>Fabales</taxon>
        <taxon>Fabaceae</taxon>
        <taxon>Papilionoideae</taxon>
        <taxon>50 kb inversion clade</taxon>
        <taxon>NPAAA clade</taxon>
        <taxon>Hologalegina</taxon>
        <taxon>IRL clade</taxon>
        <taxon>Trifolieae</taxon>
        <taxon>Medicago</taxon>
    </lineage>
</organism>
<evidence type="ECO:0000259" key="6">
    <source>
        <dbReference type="PROSITE" id="PS51999"/>
    </source>
</evidence>
<feature type="transmembrane region" description="Helical" evidence="5">
    <location>
        <begin position="167"/>
        <end position="187"/>
    </location>
</feature>
<keyword evidence="5" id="KW-0812">Transmembrane</keyword>
<proteinExistence type="predicted"/>
<gene>
    <name evidence="7" type="ORF">MtrunA17_Chr1g0165331</name>
</gene>
<dbReference type="Gramene" id="rna1975">
    <property type="protein sequence ID" value="RHN78423.1"/>
    <property type="gene ID" value="gene1975"/>
</dbReference>
<dbReference type="GO" id="GO:0008270">
    <property type="term" value="F:zinc ion binding"/>
    <property type="evidence" value="ECO:0007669"/>
    <property type="project" value="UniProtKB-KW"/>
</dbReference>
<evidence type="ECO:0000313" key="7">
    <source>
        <dbReference type="EMBL" id="RHN78423.1"/>
    </source>
</evidence>
<reference evidence="8" key="1">
    <citation type="journal article" date="2018" name="Nat. Plants">
        <title>Whole-genome landscape of Medicago truncatula symbiotic genes.</title>
        <authorList>
            <person name="Pecrix Y."/>
            <person name="Staton S.E."/>
            <person name="Sallet E."/>
            <person name="Lelandais-Briere C."/>
            <person name="Moreau S."/>
            <person name="Carrere S."/>
            <person name="Blein T."/>
            <person name="Jardinaud M.F."/>
            <person name="Latrasse D."/>
            <person name="Zouine M."/>
            <person name="Zahm M."/>
            <person name="Kreplak J."/>
            <person name="Mayjonade B."/>
            <person name="Satge C."/>
            <person name="Perez M."/>
            <person name="Cauet S."/>
            <person name="Marande W."/>
            <person name="Chantry-Darmon C."/>
            <person name="Lopez-Roques C."/>
            <person name="Bouchez O."/>
            <person name="Berard A."/>
            <person name="Debelle F."/>
            <person name="Munos S."/>
            <person name="Bendahmane A."/>
            <person name="Berges H."/>
            <person name="Niebel A."/>
            <person name="Buitink J."/>
            <person name="Frugier F."/>
            <person name="Benhamed M."/>
            <person name="Crespi M."/>
            <person name="Gouzy J."/>
            <person name="Gamas P."/>
        </authorList>
    </citation>
    <scope>NUCLEOTIDE SEQUENCE [LARGE SCALE GENOMIC DNA]</scope>
    <source>
        <strain evidence="8">cv. Jemalong A17</strain>
    </source>
</reference>
<evidence type="ECO:0000256" key="4">
    <source>
        <dbReference type="PROSITE-ProRule" id="PRU01343"/>
    </source>
</evidence>
<keyword evidence="5" id="KW-1133">Transmembrane helix</keyword>
<protein>
    <submittedName>
        <fullName evidence="7">Putative transcription factor GRF family</fullName>
    </submittedName>
</protein>
<name>A0A396JQ73_MEDTR</name>
<dbReference type="PROSITE" id="PS51999">
    <property type="entry name" value="ZF_GRF"/>
    <property type="match status" value="1"/>
</dbReference>
<dbReference type="AlphaFoldDB" id="A0A396JQ73"/>
<dbReference type="Proteomes" id="UP000265566">
    <property type="component" value="Chromosome 1"/>
</dbReference>
<dbReference type="PANTHER" id="PTHR33248">
    <property type="entry name" value="ZINC ION-BINDING PROTEIN"/>
    <property type="match status" value="1"/>
</dbReference>
<evidence type="ECO:0000256" key="3">
    <source>
        <dbReference type="ARBA" id="ARBA00022833"/>
    </source>
</evidence>
<evidence type="ECO:0000256" key="2">
    <source>
        <dbReference type="ARBA" id="ARBA00022771"/>
    </source>
</evidence>
<evidence type="ECO:0000256" key="1">
    <source>
        <dbReference type="ARBA" id="ARBA00022723"/>
    </source>
</evidence>
<keyword evidence="1" id="KW-0479">Metal-binding</keyword>
<dbReference type="EMBL" id="PSQE01000001">
    <property type="protein sequence ID" value="RHN78423.1"/>
    <property type="molecule type" value="Genomic_DNA"/>
</dbReference>
<dbReference type="InterPro" id="IPR010666">
    <property type="entry name" value="Znf_GRF"/>
</dbReference>